<evidence type="ECO:0000313" key="1">
    <source>
        <dbReference type="EMBL" id="ANO50137.1"/>
    </source>
</evidence>
<sequence>MARKVFVTGVATAVTNIATLKLTTTKQVPCDAAGPVEQRVVALNIDDLHPWLAMRIIYDDQSVSSHCLGLCRLRATMLVSSLS</sequence>
<organism evidence="1 2">
    <name type="scientific">Woeseia oceani</name>
    <dbReference type="NCBI Taxonomy" id="1548547"/>
    <lineage>
        <taxon>Bacteria</taxon>
        <taxon>Pseudomonadati</taxon>
        <taxon>Pseudomonadota</taxon>
        <taxon>Gammaproteobacteria</taxon>
        <taxon>Woeseiales</taxon>
        <taxon>Woeseiaceae</taxon>
        <taxon>Woeseia</taxon>
    </lineage>
</organism>
<dbReference type="Proteomes" id="UP000092695">
    <property type="component" value="Chromosome"/>
</dbReference>
<proteinExistence type="predicted"/>
<accession>A0A193LCA1</accession>
<protein>
    <submittedName>
        <fullName evidence="1">Uncharacterized protein</fullName>
    </submittedName>
</protein>
<keyword evidence="2" id="KW-1185">Reference proteome</keyword>
<name>A0A193LCA1_9GAMM</name>
<dbReference type="KEGG" id="woc:BA177_01900"/>
<evidence type="ECO:0000313" key="2">
    <source>
        <dbReference type="Proteomes" id="UP000092695"/>
    </source>
</evidence>
<dbReference type="AlphaFoldDB" id="A0A193LCA1"/>
<reference evidence="1 2" key="1">
    <citation type="submission" date="2016-06" db="EMBL/GenBank/DDBJ databases">
        <title>Complete genome sequence of a deep-branching marine Gamma Proteobacterium Woeseia oceani type strain XK5.</title>
        <authorList>
            <person name="Mu D."/>
            <person name="Du Z."/>
        </authorList>
    </citation>
    <scope>NUCLEOTIDE SEQUENCE [LARGE SCALE GENOMIC DNA]</scope>
    <source>
        <strain evidence="1 2">XK5</strain>
    </source>
</reference>
<dbReference type="EMBL" id="CP016268">
    <property type="protein sequence ID" value="ANO50137.1"/>
    <property type="molecule type" value="Genomic_DNA"/>
</dbReference>
<gene>
    <name evidence="1" type="ORF">BA177_01900</name>
</gene>